<evidence type="ECO:0000313" key="2">
    <source>
        <dbReference type="Proteomes" id="UP001732700"/>
    </source>
</evidence>
<dbReference type="EnsemblPlants" id="AVESA.00010b.r2.3CG0461490.1">
    <property type="protein sequence ID" value="AVESA.00010b.r2.3CG0461490.1.CDS"/>
    <property type="gene ID" value="AVESA.00010b.r2.3CG0461490"/>
</dbReference>
<sequence length="1211" mass="136267">MGSLSGGASAPAPAPRDLVTTQVSLGGFDGSVSARELADFLENDAGQVWRCRVKSSWTPPDSYPDFLHPTTTPAASAPPPYKRVPPHAFVHFARPEGARRASDAVGKSELLLAGKPLRIATALDSALRASRRRGTVPFRFPDARLEIGALPAPNTFLAAWRGPAQGLEFMVDPFDACCRVVFTRDTAFAFPGYREVAVMRCDLKLEFSLRDIAEVKVYRNDCSLLLRLAAAPMVYYRTADDDIHESVPFDLLDDDDPWIRTSDITPSGAIGRCAVYRIKISPRKLTKMDKALEYLKGRRVVVMDCTEWSGPRRGLKVSDEPEFEEPMQDLFFCLQHVNGLNFPVLFLVNALVHKGIISEHQLTPQFLNLLRGREDHVNVAALKDFWGDRFPVFDEYQRLMRAHDRVIRNPKLLLRSAKVGGVNVEVRRLVITPTRAYCLPPEVELSNRVIRHYHPVADRFLRVTFMDEGMQPLNNNVLNFYAAPIVRDLMSNSFQQKTTVYKRVKTFLTEGFHLCGRKYSFLAFSSNQLRDRSAWFFADDSKTTVDSIRKWMGRFTSKNVAKHAARMGQCFSSTYATVMVKPHEVNENLEDVERNTYTFSDGIGKITPDLAMEVAERLQLTDSPPSAYQIRYAGFKGVIAVWQGQDDGIRLSLRPSMRKFESNHSVLEVVGWTRFQPGFLNRQIILLLSSLEVSDDIFSQMQESMLCNLNKILSDSDVAFEVVTTSCAENGNTAALMLSAGFGPGTEPHLRAMLLAIRSSQLLDLLEKTRIFVPKGRWLMGCLDELAVLEQGQCFIQASAPSLDQCFMKHGSRFSSANKSTVTKVVLGTVVVAKNPCLHPGDIRILEAVNVPELHHLVDCLVFPQNGERPHPNEASGSDLDGDLYFVTWDEKLIPPGKKSWNPMDYSAPEAKQLPRQVSQKDIVDFFLKNMVSENLGLICNAHVVHADLSEYGAKDEKCIRLAELAATAVDFPKTGKLVVMPPELRPKIYPDFMLKEDSKSYKSEKILGRLYRSIQEASGSDLVSSEEACTSNDVPYDADLEVPGASDFLADAWQCKCSYEAQLNALLNQYRVRTEAELVTGHMWSLTKTNSRKQGEIKEKLKNAYNAFKKEYRSIFESITSDECEISDDEKNRLYEMKASAWYQVTYHPKWIEKSRAMLDPDSDEVPVKLSFAWVAVDYLVRIKLRCHGEVKVEGGRPAERLAAYISERI</sequence>
<keyword evidence="2" id="KW-1185">Reference proteome</keyword>
<organism evidence="1 2">
    <name type="scientific">Avena sativa</name>
    <name type="common">Oat</name>
    <dbReference type="NCBI Taxonomy" id="4498"/>
    <lineage>
        <taxon>Eukaryota</taxon>
        <taxon>Viridiplantae</taxon>
        <taxon>Streptophyta</taxon>
        <taxon>Embryophyta</taxon>
        <taxon>Tracheophyta</taxon>
        <taxon>Spermatophyta</taxon>
        <taxon>Magnoliopsida</taxon>
        <taxon>Liliopsida</taxon>
        <taxon>Poales</taxon>
        <taxon>Poaceae</taxon>
        <taxon>BOP clade</taxon>
        <taxon>Pooideae</taxon>
        <taxon>Poodae</taxon>
        <taxon>Poeae</taxon>
        <taxon>Poeae Chloroplast Group 1 (Aveneae type)</taxon>
        <taxon>Aveninae</taxon>
        <taxon>Avena</taxon>
    </lineage>
</organism>
<reference evidence="1" key="1">
    <citation type="submission" date="2021-05" db="EMBL/GenBank/DDBJ databases">
        <authorList>
            <person name="Scholz U."/>
            <person name="Mascher M."/>
            <person name="Fiebig A."/>
        </authorList>
    </citation>
    <scope>NUCLEOTIDE SEQUENCE [LARGE SCALE GENOMIC DNA]</scope>
</reference>
<protein>
    <submittedName>
        <fullName evidence="1">Uncharacterized protein</fullName>
    </submittedName>
</protein>
<accession>A0ACD5VM59</accession>
<proteinExistence type="predicted"/>
<evidence type="ECO:0000313" key="1">
    <source>
        <dbReference type="EnsemblPlants" id="AVESA.00010b.r2.3CG0461490.1.CDS"/>
    </source>
</evidence>
<dbReference type="Proteomes" id="UP001732700">
    <property type="component" value="Chromosome 3C"/>
</dbReference>
<reference evidence="1" key="2">
    <citation type="submission" date="2025-09" db="UniProtKB">
        <authorList>
            <consortium name="EnsemblPlants"/>
        </authorList>
    </citation>
    <scope>IDENTIFICATION</scope>
</reference>
<name>A0ACD5VM59_AVESA</name>